<name>A2EGS5_TRIV3</name>
<evidence type="ECO:0000313" key="3">
    <source>
        <dbReference type="Proteomes" id="UP000001542"/>
    </source>
</evidence>
<dbReference type="InterPro" id="IPR011989">
    <property type="entry name" value="ARM-like"/>
</dbReference>
<protein>
    <submittedName>
        <fullName evidence="2">Uncharacterized protein</fullName>
    </submittedName>
</protein>
<reference evidence="2" key="2">
    <citation type="journal article" date="2007" name="Science">
        <title>Draft genome sequence of the sexually transmitted pathogen Trichomonas vaginalis.</title>
        <authorList>
            <person name="Carlton J.M."/>
            <person name="Hirt R.P."/>
            <person name="Silva J.C."/>
            <person name="Delcher A.L."/>
            <person name="Schatz M."/>
            <person name="Zhao Q."/>
            <person name="Wortman J.R."/>
            <person name="Bidwell S.L."/>
            <person name="Alsmark U.C.M."/>
            <person name="Besteiro S."/>
            <person name="Sicheritz-Ponten T."/>
            <person name="Noel C.J."/>
            <person name="Dacks J.B."/>
            <person name="Foster P.G."/>
            <person name="Simillion C."/>
            <person name="Van de Peer Y."/>
            <person name="Miranda-Saavedra D."/>
            <person name="Barton G.J."/>
            <person name="Westrop G.D."/>
            <person name="Mueller S."/>
            <person name="Dessi D."/>
            <person name="Fiori P.L."/>
            <person name="Ren Q."/>
            <person name="Paulsen I."/>
            <person name="Zhang H."/>
            <person name="Bastida-Corcuera F.D."/>
            <person name="Simoes-Barbosa A."/>
            <person name="Brown M.T."/>
            <person name="Hayes R.D."/>
            <person name="Mukherjee M."/>
            <person name="Okumura C.Y."/>
            <person name="Schneider R."/>
            <person name="Smith A.J."/>
            <person name="Vanacova S."/>
            <person name="Villalvazo M."/>
            <person name="Haas B.J."/>
            <person name="Pertea M."/>
            <person name="Feldblyum T.V."/>
            <person name="Utterback T.R."/>
            <person name="Shu C.L."/>
            <person name="Osoegawa K."/>
            <person name="de Jong P.J."/>
            <person name="Hrdy I."/>
            <person name="Horvathova L."/>
            <person name="Zubacova Z."/>
            <person name="Dolezal P."/>
            <person name="Malik S.B."/>
            <person name="Logsdon J.M. Jr."/>
            <person name="Henze K."/>
            <person name="Gupta A."/>
            <person name="Wang C.C."/>
            <person name="Dunne R.L."/>
            <person name="Upcroft J.A."/>
            <person name="Upcroft P."/>
            <person name="White O."/>
            <person name="Salzberg S.L."/>
            <person name="Tang P."/>
            <person name="Chiu C.-H."/>
            <person name="Lee Y.-S."/>
            <person name="Embley T.M."/>
            <person name="Coombs G.H."/>
            <person name="Mottram J.C."/>
            <person name="Tachezy J."/>
            <person name="Fraser-Liggett C.M."/>
            <person name="Johnson P.J."/>
        </authorList>
    </citation>
    <scope>NUCLEOTIDE SEQUENCE [LARGE SCALE GENOMIC DNA]</scope>
    <source>
        <strain evidence="2">G3</strain>
    </source>
</reference>
<feature type="compositionally biased region" description="Basic and acidic residues" evidence="1">
    <location>
        <begin position="1"/>
        <end position="18"/>
    </location>
</feature>
<reference evidence="2" key="1">
    <citation type="submission" date="2006-10" db="EMBL/GenBank/DDBJ databases">
        <authorList>
            <person name="Amadeo P."/>
            <person name="Zhao Q."/>
            <person name="Wortman J."/>
            <person name="Fraser-Liggett C."/>
            <person name="Carlton J."/>
        </authorList>
    </citation>
    <scope>NUCLEOTIDE SEQUENCE</scope>
    <source>
        <strain evidence="2">G3</strain>
    </source>
</reference>
<proteinExistence type="predicted"/>
<dbReference type="Proteomes" id="UP000001542">
    <property type="component" value="Unassembled WGS sequence"/>
</dbReference>
<dbReference type="InterPro" id="IPR016024">
    <property type="entry name" value="ARM-type_fold"/>
</dbReference>
<dbReference type="VEuPathDB" id="TrichDB:TVAG_302500"/>
<evidence type="ECO:0000313" key="2">
    <source>
        <dbReference type="EMBL" id="EAY08163.1"/>
    </source>
</evidence>
<feature type="compositionally biased region" description="Acidic residues" evidence="1">
    <location>
        <begin position="19"/>
        <end position="31"/>
    </location>
</feature>
<dbReference type="EMBL" id="DS113384">
    <property type="protein sequence ID" value="EAY08163.1"/>
    <property type="molecule type" value="Genomic_DNA"/>
</dbReference>
<dbReference type="Gene3D" id="1.25.10.10">
    <property type="entry name" value="Leucine-rich Repeat Variant"/>
    <property type="match status" value="1"/>
</dbReference>
<dbReference type="InParanoid" id="A2EGS5"/>
<evidence type="ECO:0000256" key="1">
    <source>
        <dbReference type="SAM" id="MobiDB-lite"/>
    </source>
</evidence>
<feature type="region of interest" description="Disordered" evidence="1">
    <location>
        <begin position="1"/>
        <end position="31"/>
    </location>
</feature>
<dbReference type="KEGG" id="tva:4766061"/>
<dbReference type="AlphaFoldDB" id="A2EGS5"/>
<keyword evidence="3" id="KW-1185">Reference proteome</keyword>
<accession>A2EGS5</accession>
<dbReference type="VEuPathDB" id="TrichDB:TVAGG3_0172790"/>
<gene>
    <name evidence="2" type="ORF">TVAG_302500</name>
</gene>
<dbReference type="SUPFAM" id="SSF48371">
    <property type="entry name" value="ARM repeat"/>
    <property type="match status" value="1"/>
</dbReference>
<organism evidence="2 3">
    <name type="scientific">Trichomonas vaginalis (strain ATCC PRA-98 / G3)</name>
    <dbReference type="NCBI Taxonomy" id="412133"/>
    <lineage>
        <taxon>Eukaryota</taxon>
        <taxon>Metamonada</taxon>
        <taxon>Parabasalia</taxon>
        <taxon>Trichomonadida</taxon>
        <taxon>Trichomonadidae</taxon>
        <taxon>Trichomonas</taxon>
    </lineage>
</organism>
<sequence>MEGEYKDQDESLKARHINEDDDSYESEPEEQQIEEFNPDAAIQICELLIADDIDQIAQAIIQLTNVFNKNEDKIPIILDDGVLFTSLSAFIVDYNPEITPLVINLLQNYVDFSTDQHQIEIFLKEGVHVHLVTKLTEEIPFVYAIHIIQLFNSIISKYKKLQKELRKHGVMTVVLDILDYYCIDRNPGRRETCEKFEVKYYQEKGIDLSEEEIAELVKQCILFIRTFIINKKNWNCFIITEGLCSLNLYANFRNTTALEALLSITTNIHLDKLSIFSSCFVNCDSPRKMVEFAADNDITAWKIIKDTLADEIITKHYMVSNFGELLLNTISNKDSDFIEAALTCLLDLTYSDPHGFNSFFLESGMIDIVLNFIETETSKNKILSVGIIAHFIERTSVEIVMEKCPNFVNLALDLAVNMDSSDAIVILESLEPVAQAAIANGFNVSEIFGGEEGYEILQDMIDNRPVNVCDHAALLSSLVFPESDEK</sequence>
<dbReference type="RefSeq" id="XP_001320386.1">
    <property type="nucleotide sequence ID" value="XM_001320351.1"/>
</dbReference>